<keyword evidence="3" id="KW-0158">Chromosome</keyword>
<dbReference type="OrthoDB" id="422362at2759"/>
<feature type="region of interest" description="Disordered" evidence="8">
    <location>
        <begin position="827"/>
        <end position="850"/>
    </location>
</feature>
<name>F0XBN9_GROCL</name>
<gene>
    <name evidence="12" type="ORF">CMQ_5137</name>
</gene>
<dbReference type="SMART" id="SM00508">
    <property type="entry name" value="PostSET"/>
    <property type="match status" value="1"/>
</dbReference>
<dbReference type="InterPro" id="IPR006560">
    <property type="entry name" value="AWS_dom"/>
</dbReference>
<feature type="domain" description="SET" evidence="9">
    <location>
        <begin position="616"/>
        <end position="732"/>
    </location>
</feature>
<keyword evidence="4 12" id="KW-0489">Methyltransferase</keyword>
<feature type="domain" description="Post-SET" evidence="10">
    <location>
        <begin position="740"/>
        <end position="756"/>
    </location>
</feature>
<feature type="compositionally biased region" description="Low complexity" evidence="8">
    <location>
        <begin position="998"/>
        <end position="1008"/>
    </location>
</feature>
<evidence type="ECO:0000256" key="5">
    <source>
        <dbReference type="ARBA" id="ARBA00022679"/>
    </source>
</evidence>
<dbReference type="GO" id="GO:0042054">
    <property type="term" value="F:histone methyltransferase activity"/>
    <property type="evidence" value="ECO:0007669"/>
    <property type="project" value="InterPro"/>
</dbReference>
<organism evidence="13">
    <name type="scientific">Grosmannia clavigera (strain kw1407 / UAMH 11150)</name>
    <name type="common">Blue stain fungus</name>
    <name type="synonym">Graphiocladiella clavigera</name>
    <dbReference type="NCBI Taxonomy" id="655863"/>
    <lineage>
        <taxon>Eukaryota</taxon>
        <taxon>Fungi</taxon>
        <taxon>Dikarya</taxon>
        <taxon>Ascomycota</taxon>
        <taxon>Pezizomycotina</taxon>
        <taxon>Sordariomycetes</taxon>
        <taxon>Sordariomycetidae</taxon>
        <taxon>Ophiostomatales</taxon>
        <taxon>Ophiostomataceae</taxon>
        <taxon>Leptographium</taxon>
    </lineage>
</organism>
<dbReference type="Proteomes" id="UP000007796">
    <property type="component" value="Unassembled WGS sequence"/>
</dbReference>
<dbReference type="SMART" id="SM00570">
    <property type="entry name" value="AWS"/>
    <property type="match status" value="1"/>
</dbReference>
<evidence type="ECO:0000256" key="6">
    <source>
        <dbReference type="ARBA" id="ARBA00022691"/>
    </source>
</evidence>
<keyword evidence="5 12" id="KW-0808">Transferase</keyword>
<feature type="compositionally biased region" description="Low complexity" evidence="8">
    <location>
        <begin position="247"/>
        <end position="263"/>
    </location>
</feature>
<dbReference type="FunFam" id="2.170.270.10:FF:000037">
    <property type="entry name" value="Histone-lysine N-methyltransferase"/>
    <property type="match status" value="1"/>
</dbReference>
<dbReference type="SMART" id="SM00317">
    <property type="entry name" value="SET"/>
    <property type="match status" value="1"/>
</dbReference>
<dbReference type="Pfam" id="PF00856">
    <property type="entry name" value="SET"/>
    <property type="match status" value="1"/>
</dbReference>
<evidence type="ECO:0000256" key="8">
    <source>
        <dbReference type="SAM" id="MobiDB-lite"/>
    </source>
</evidence>
<evidence type="ECO:0000256" key="3">
    <source>
        <dbReference type="ARBA" id="ARBA00022454"/>
    </source>
</evidence>
<dbReference type="InterPro" id="IPR001214">
    <property type="entry name" value="SET_dom"/>
</dbReference>
<dbReference type="PROSITE" id="PS51215">
    <property type="entry name" value="AWS"/>
    <property type="match status" value="1"/>
</dbReference>
<feature type="compositionally biased region" description="Basic residues" evidence="8">
    <location>
        <begin position="1173"/>
        <end position="1184"/>
    </location>
</feature>
<dbReference type="GO" id="GO:0005634">
    <property type="term" value="C:nucleus"/>
    <property type="evidence" value="ECO:0007669"/>
    <property type="project" value="UniProtKB-SubCell"/>
</dbReference>
<feature type="compositionally biased region" description="Low complexity" evidence="8">
    <location>
        <begin position="280"/>
        <end position="304"/>
    </location>
</feature>
<evidence type="ECO:0000256" key="4">
    <source>
        <dbReference type="ARBA" id="ARBA00022603"/>
    </source>
</evidence>
<dbReference type="SUPFAM" id="SSF82199">
    <property type="entry name" value="SET domain"/>
    <property type="match status" value="1"/>
</dbReference>
<comment type="subcellular location">
    <subcellularLocation>
        <location evidence="2">Chromosome</location>
    </subcellularLocation>
    <subcellularLocation>
        <location evidence="1">Nucleus</location>
    </subcellularLocation>
</comment>
<proteinExistence type="predicted"/>
<feature type="compositionally biased region" description="Low complexity" evidence="8">
    <location>
        <begin position="1043"/>
        <end position="1054"/>
    </location>
</feature>
<evidence type="ECO:0000313" key="12">
    <source>
        <dbReference type="EMBL" id="EFX04875.1"/>
    </source>
</evidence>
<evidence type="ECO:0000256" key="2">
    <source>
        <dbReference type="ARBA" id="ARBA00004286"/>
    </source>
</evidence>
<reference evidence="12 13" key="1">
    <citation type="journal article" date="2011" name="Proc. Natl. Acad. Sci. U.S.A.">
        <title>Genome and transcriptome analyses of the mountain pine beetle-fungal symbiont Grosmannia clavigera, a lodgepole pine pathogen.</title>
        <authorList>
            <person name="DiGuistini S."/>
            <person name="Wang Y."/>
            <person name="Liao N.Y."/>
            <person name="Taylor G."/>
            <person name="Tanguay P."/>
            <person name="Feau N."/>
            <person name="Henrissat B."/>
            <person name="Chan S.K."/>
            <person name="Hesse-Orce U."/>
            <person name="Alamouti S.M."/>
            <person name="Tsui C.K.M."/>
            <person name="Docking R.T."/>
            <person name="Levasseur A."/>
            <person name="Haridas S."/>
            <person name="Robertson G."/>
            <person name="Birol I."/>
            <person name="Holt R.A."/>
            <person name="Marra M.A."/>
            <person name="Hamelin R.C."/>
            <person name="Hirst M."/>
            <person name="Jones S.J.M."/>
            <person name="Bohlmann J."/>
            <person name="Breuil C."/>
        </authorList>
    </citation>
    <scope>NUCLEOTIDE SEQUENCE [LARGE SCALE GENOMIC DNA]</scope>
    <source>
        <strain evidence="13">kw1407 / UAMH 11150</strain>
    </source>
</reference>
<feature type="compositionally biased region" description="Basic and acidic residues" evidence="8">
    <location>
        <begin position="15"/>
        <end position="30"/>
    </location>
</feature>
<dbReference type="RefSeq" id="XP_014174357.1">
    <property type="nucleotide sequence ID" value="XM_014318882.1"/>
</dbReference>
<feature type="region of interest" description="Disordered" evidence="8">
    <location>
        <begin position="959"/>
        <end position="1010"/>
    </location>
</feature>
<evidence type="ECO:0000259" key="11">
    <source>
        <dbReference type="PROSITE" id="PS51215"/>
    </source>
</evidence>
<feature type="region of interest" description="Disordered" evidence="8">
    <location>
        <begin position="232"/>
        <end position="341"/>
    </location>
</feature>
<dbReference type="STRING" id="655863.F0XBN9"/>
<dbReference type="InterPro" id="IPR046341">
    <property type="entry name" value="SET_dom_sf"/>
</dbReference>
<feature type="region of interest" description="Disordered" evidence="8">
    <location>
        <begin position="133"/>
        <end position="175"/>
    </location>
</feature>
<evidence type="ECO:0000313" key="13">
    <source>
        <dbReference type="Proteomes" id="UP000007796"/>
    </source>
</evidence>
<feature type="compositionally biased region" description="Polar residues" evidence="8">
    <location>
        <begin position="1"/>
        <end position="10"/>
    </location>
</feature>
<dbReference type="Pfam" id="PF17907">
    <property type="entry name" value="AWS"/>
    <property type="match status" value="1"/>
</dbReference>
<protein>
    <submittedName>
        <fullName evidence="12">Histone-lysine n-methyltransferase</fullName>
    </submittedName>
</protein>
<dbReference type="InParanoid" id="F0XBN9"/>
<dbReference type="InterPro" id="IPR050777">
    <property type="entry name" value="SET2_Histone-Lys_MeTrsfase"/>
</dbReference>
<evidence type="ECO:0000259" key="10">
    <source>
        <dbReference type="PROSITE" id="PS50868"/>
    </source>
</evidence>
<dbReference type="GO" id="GO:0032259">
    <property type="term" value="P:methylation"/>
    <property type="evidence" value="ECO:0007669"/>
    <property type="project" value="UniProtKB-KW"/>
</dbReference>
<dbReference type="Gene3D" id="2.170.270.10">
    <property type="entry name" value="SET domain"/>
    <property type="match status" value="1"/>
</dbReference>
<feature type="region of interest" description="Disordered" evidence="8">
    <location>
        <begin position="1"/>
        <end position="66"/>
    </location>
</feature>
<sequence>MFSLLASTPIAQMLTRRDRPPASMPLKEESPADTGISDVPVFTETHESTAKSTPASTFSNASQPAKPEGDEIVMALSAAGATIASVTILSDDMPATPFSLAATSRLCSPQLSGISELDKDATTDCVATADVEPTHLPAVTTPSTDELSSSNSSNDVPQSLATPPSPRSSTPVHVAGPAEAEAIVEAEMMPEVYLEQEGPIIVEEASAERTGLVEAQDCTATVSVAETMDISTNEAPARQSHRLSVRQSSSAAASQPQPQPSSATETSLSPMQRPRRAVRTATSPAAKASPSAAAKPKTSNAKANVQSPVERRATRLSGTAVSLLPNPSSASSLGKRGRRLEAKKANIPRELRRLEDTKEFSHVDEKPVVYTVWSNGKYVPANAAGEPLIDKKATDKTATLGNKAISSLDDEDARGDSPRKRAKLGRLGPGAVGAEEDDDQQGFFKPTPRRVKKWLDKGLYAGQPVPGDPSVGLTATEKKALATLPELTKTYPRNETLPMPIFTGMRLLVHGRDFKMPFDVFNPLPPGQPKPVKYGRFSKNRFVGDAHAIWRKNPDFDDFSSKCVCKPETGCDEDCQNRIMLYECDDMNCNVGPERCHNREFQRLAERTASKNPYHVGVEVFKTPDRGHGIRASRSFKPSQIIMEYIGEIITEEESDRRMNELYKNNACYYLMSFDQSLIIDGTSGSIARFVNHSCSPNCRMIKWIVSGQPRIALFAGDRPIMTGEELTYDYNFDPYSSKNVQTCLCGSENCRGILGPRKRDKAATKAAAEKAAAEKAASALAKSKGGKGKNAKKAGTMLGKRKLDAYNNGKEEESVGSPAAKRANVMVPSKRGPGRPRTPEKKTKSAAKVTTTKAALAALAAKATRDARAAKATKVAKAKAAEPGSAVKTAKAGGTGKTKKPVKTVKAAKGVKVTKTARGFKAAKTIKTKTMVTTTKTTTKKTTASALTLAEPIDGAVTRKHKATDEAVPAASTANGGKAGPVRKPKGTNAEEDVNSAATEAANAETALRTTPMARALAKAAKDAAKAAKAVGKTKAKPSVGKRATTMAAAAASKRADKAKMPAKAVKPTTAKVDRPAGKAKTTEQTSGRPSSDEAAAETETGTEVAETAKEGGPPKLVQQKLDFPTIGSSPRRKPGRPPSAKTLKAKSMGAGIGTVRPQVGEVSGPVNVKRPVGRPRGSKKAVKPQQALRPTSPSLPSPASNKETEQGEKVGATGSEIMQEVSDVVQGTAEDVIHVASSVFNAAA</sequence>
<dbReference type="EMBL" id="GL629756">
    <property type="protein sequence ID" value="EFX04875.1"/>
    <property type="molecule type" value="Genomic_DNA"/>
</dbReference>
<dbReference type="GeneID" id="25978426"/>
<dbReference type="AlphaFoldDB" id="F0XBN9"/>
<feature type="domain" description="AWS" evidence="11">
    <location>
        <begin position="558"/>
        <end position="605"/>
    </location>
</feature>
<keyword evidence="13" id="KW-1185">Reference proteome</keyword>
<dbReference type="HOGENOM" id="CLU_004379_0_0_1"/>
<dbReference type="PROSITE" id="PS50868">
    <property type="entry name" value="POST_SET"/>
    <property type="match status" value="1"/>
</dbReference>
<feature type="compositionally biased region" description="Polar residues" evidence="8">
    <location>
        <begin position="1190"/>
        <end position="1203"/>
    </location>
</feature>
<dbReference type="eggNOG" id="KOG1083">
    <property type="taxonomic scope" value="Eukaryota"/>
</dbReference>
<keyword evidence="7" id="KW-0539">Nucleus</keyword>
<feature type="region of interest" description="Disordered" evidence="8">
    <location>
        <begin position="1030"/>
        <end position="1225"/>
    </location>
</feature>
<dbReference type="GO" id="GO:0005694">
    <property type="term" value="C:chromosome"/>
    <property type="evidence" value="ECO:0007669"/>
    <property type="project" value="UniProtKB-SubCell"/>
</dbReference>
<evidence type="ECO:0000259" key="9">
    <source>
        <dbReference type="PROSITE" id="PS50280"/>
    </source>
</evidence>
<feature type="region of interest" description="Disordered" evidence="8">
    <location>
        <begin position="407"/>
        <end position="445"/>
    </location>
</feature>
<evidence type="ECO:0000256" key="1">
    <source>
        <dbReference type="ARBA" id="ARBA00004123"/>
    </source>
</evidence>
<accession>F0XBN9</accession>
<dbReference type="PANTHER" id="PTHR22884">
    <property type="entry name" value="SET DOMAIN PROTEINS"/>
    <property type="match status" value="1"/>
</dbReference>
<dbReference type="InterPro" id="IPR003616">
    <property type="entry name" value="Post-SET_dom"/>
</dbReference>
<feature type="compositionally biased region" description="Polar residues" evidence="8">
    <location>
        <begin position="50"/>
        <end position="63"/>
    </location>
</feature>
<feature type="compositionally biased region" description="Polar residues" evidence="8">
    <location>
        <begin position="155"/>
        <end position="171"/>
    </location>
</feature>
<dbReference type="PROSITE" id="PS50280">
    <property type="entry name" value="SET"/>
    <property type="match status" value="1"/>
</dbReference>
<feature type="compositionally biased region" description="Low complexity" evidence="8">
    <location>
        <begin position="322"/>
        <end position="333"/>
    </location>
</feature>
<evidence type="ECO:0000256" key="7">
    <source>
        <dbReference type="ARBA" id="ARBA00023242"/>
    </source>
</evidence>
<keyword evidence="6" id="KW-0949">S-adenosyl-L-methionine</keyword>